<feature type="domain" description="GerMN" evidence="1">
    <location>
        <begin position="80"/>
        <end position="166"/>
    </location>
</feature>
<dbReference type="SMART" id="SM00909">
    <property type="entry name" value="Germane"/>
    <property type="match status" value="1"/>
</dbReference>
<protein>
    <submittedName>
        <fullName evidence="2">GerMN domain-containing protein</fullName>
    </submittedName>
</protein>
<sequence length="187" mass="19466">MLGVAIAMLLAGGGVVWWLQQAIQSSTPTPSIAPASPSDITQVPLQQNVQVYWLKSTATSFELVPALVSVSAPGQPEALLQAALEAMLKGSDAAELTSTIPQGTKLEQVTIQPDGVHVNLSADFTTGGGSSSMTGRLGQVIYTATTLDPQAPVWISVAGEPLKLLGGEGLIVDQPMTRTAFEQNFPL</sequence>
<reference evidence="2" key="1">
    <citation type="submission" date="2021-05" db="EMBL/GenBank/DDBJ databases">
        <authorList>
            <person name="Pietrasiak N."/>
            <person name="Ward R."/>
            <person name="Stajich J.E."/>
            <person name="Kurbessoian T."/>
        </authorList>
    </citation>
    <scope>NUCLEOTIDE SEQUENCE</scope>
    <source>
        <strain evidence="2">GSE-TBD4-15B</strain>
    </source>
</reference>
<name>A0A951U3H0_9CYAN</name>
<dbReference type="Proteomes" id="UP000707356">
    <property type="component" value="Unassembled WGS sequence"/>
</dbReference>
<comment type="caution">
    <text evidence="2">The sequence shown here is derived from an EMBL/GenBank/DDBJ whole genome shotgun (WGS) entry which is preliminary data.</text>
</comment>
<dbReference type="AlphaFoldDB" id="A0A951U3H0"/>
<evidence type="ECO:0000259" key="1">
    <source>
        <dbReference type="SMART" id="SM00909"/>
    </source>
</evidence>
<dbReference type="EMBL" id="JAHHHV010000017">
    <property type="protein sequence ID" value="MBW4464638.1"/>
    <property type="molecule type" value="Genomic_DNA"/>
</dbReference>
<evidence type="ECO:0000313" key="2">
    <source>
        <dbReference type="EMBL" id="MBW4464638.1"/>
    </source>
</evidence>
<proteinExistence type="predicted"/>
<dbReference type="Pfam" id="PF10646">
    <property type="entry name" value="Germane"/>
    <property type="match status" value="1"/>
</dbReference>
<gene>
    <name evidence="2" type="ORF">KME07_04260</name>
</gene>
<reference evidence="2" key="2">
    <citation type="journal article" date="2022" name="Microbiol. Resour. Announc.">
        <title>Metagenome Sequencing to Explore Phylogenomics of Terrestrial Cyanobacteria.</title>
        <authorList>
            <person name="Ward R.D."/>
            <person name="Stajich J.E."/>
            <person name="Johansen J.R."/>
            <person name="Huntemann M."/>
            <person name="Clum A."/>
            <person name="Foster B."/>
            <person name="Foster B."/>
            <person name="Roux S."/>
            <person name="Palaniappan K."/>
            <person name="Varghese N."/>
            <person name="Mukherjee S."/>
            <person name="Reddy T.B.K."/>
            <person name="Daum C."/>
            <person name="Copeland A."/>
            <person name="Chen I.A."/>
            <person name="Ivanova N.N."/>
            <person name="Kyrpides N.C."/>
            <person name="Shapiro N."/>
            <person name="Eloe-Fadrosh E.A."/>
            <person name="Pietrasiak N."/>
        </authorList>
    </citation>
    <scope>NUCLEOTIDE SEQUENCE</scope>
    <source>
        <strain evidence="2">GSE-TBD4-15B</strain>
    </source>
</reference>
<evidence type="ECO:0000313" key="3">
    <source>
        <dbReference type="Proteomes" id="UP000707356"/>
    </source>
</evidence>
<dbReference type="InterPro" id="IPR019606">
    <property type="entry name" value="GerMN"/>
</dbReference>
<accession>A0A951U3H0</accession>
<organism evidence="2 3">
    <name type="scientific">Pegethrix bostrychoides GSE-TBD4-15B</name>
    <dbReference type="NCBI Taxonomy" id="2839662"/>
    <lineage>
        <taxon>Bacteria</taxon>
        <taxon>Bacillati</taxon>
        <taxon>Cyanobacteriota</taxon>
        <taxon>Cyanophyceae</taxon>
        <taxon>Oculatellales</taxon>
        <taxon>Oculatellaceae</taxon>
        <taxon>Pegethrix</taxon>
    </lineage>
</organism>